<evidence type="ECO:0000256" key="1">
    <source>
        <dbReference type="ARBA" id="ARBA00004123"/>
    </source>
</evidence>
<proteinExistence type="inferred from homology"/>
<dbReference type="InterPro" id="IPR026846">
    <property type="entry name" value="Nse2(Mms21)"/>
</dbReference>
<keyword evidence="4" id="KW-0808">Transferase</keyword>
<dbReference type="Pfam" id="PF11789">
    <property type="entry name" value="zf-Nse"/>
    <property type="match status" value="1"/>
</dbReference>
<evidence type="ECO:0000313" key="12">
    <source>
        <dbReference type="EMBL" id="CCJ29695.1"/>
    </source>
</evidence>
<feature type="domain" description="SP-RING-type" evidence="11">
    <location>
        <begin position="80"/>
        <end position="162"/>
    </location>
</feature>
<organism evidence="13">
    <name type="scientific">Pneumocystis jirovecii</name>
    <name type="common">Human pneumocystis pneumonia agent</name>
    <dbReference type="NCBI Taxonomy" id="42068"/>
    <lineage>
        <taxon>Eukaryota</taxon>
        <taxon>Fungi</taxon>
        <taxon>Dikarya</taxon>
        <taxon>Ascomycota</taxon>
        <taxon>Taphrinomycotina</taxon>
        <taxon>Pneumocystomycetes</taxon>
        <taxon>Pneumocystaceae</taxon>
        <taxon>Pneumocystis</taxon>
    </lineage>
</organism>
<dbReference type="GO" id="GO:0030915">
    <property type="term" value="C:Smc5-Smc6 complex"/>
    <property type="evidence" value="ECO:0007669"/>
    <property type="project" value="InterPro"/>
</dbReference>
<evidence type="ECO:0000256" key="10">
    <source>
        <dbReference type="PROSITE-ProRule" id="PRU00452"/>
    </source>
</evidence>
<evidence type="ECO:0000313" key="13">
    <source>
        <dbReference type="Proteomes" id="UP000010422"/>
    </source>
</evidence>
<keyword evidence="7" id="KW-0833">Ubl conjugation pathway</keyword>
<comment type="pathway">
    <text evidence="2">Protein modification; protein sumoylation.</text>
</comment>
<evidence type="ECO:0000256" key="9">
    <source>
        <dbReference type="ARBA" id="ARBA00023242"/>
    </source>
</evidence>
<dbReference type="GO" id="GO:0008270">
    <property type="term" value="F:zinc ion binding"/>
    <property type="evidence" value="ECO:0007669"/>
    <property type="project" value="UniProtKB-KW"/>
</dbReference>
<evidence type="ECO:0000256" key="7">
    <source>
        <dbReference type="ARBA" id="ARBA00022786"/>
    </source>
</evidence>
<dbReference type="PANTHER" id="PTHR21330">
    <property type="entry name" value="E3 SUMO-PROTEIN LIGASE NSE2"/>
    <property type="match status" value="1"/>
</dbReference>
<evidence type="ECO:0000256" key="5">
    <source>
        <dbReference type="ARBA" id="ARBA00022723"/>
    </source>
</evidence>
<dbReference type="GO" id="GO:0005634">
    <property type="term" value="C:nucleus"/>
    <property type="evidence" value="ECO:0007669"/>
    <property type="project" value="UniProtKB-SubCell"/>
</dbReference>
<dbReference type="UniPathway" id="UPA00886"/>
<dbReference type="PROSITE" id="PS51044">
    <property type="entry name" value="ZF_SP_RING"/>
    <property type="match status" value="1"/>
</dbReference>
<evidence type="ECO:0000256" key="8">
    <source>
        <dbReference type="ARBA" id="ARBA00022833"/>
    </source>
</evidence>
<keyword evidence="8" id="KW-0862">Zinc</keyword>
<dbReference type="CDD" id="cd16651">
    <property type="entry name" value="SPL-RING_NSE2"/>
    <property type="match status" value="1"/>
</dbReference>
<dbReference type="VEuPathDB" id="FungiDB:PNEJI1_002627"/>
<reference evidence="12 13" key="1">
    <citation type="journal article" date="2012" name="MBio">
        <title>De novo assembly of the Pneumocystis jirovecii genome from a single bronchoalveolar lavage fluid specimen from a patient.</title>
        <authorList>
            <person name="Cisse O.H."/>
            <person name="Pagni M."/>
            <person name="Hauser P.M."/>
        </authorList>
    </citation>
    <scope>NUCLEOTIDE SEQUENCE [LARGE SCALE GENOMIC DNA]</scope>
    <source>
        <strain evidence="12 13">SE8</strain>
    </source>
</reference>
<evidence type="ECO:0000256" key="3">
    <source>
        <dbReference type="ARBA" id="ARBA00008212"/>
    </source>
</evidence>
<keyword evidence="5" id="KW-0479">Metal-binding</keyword>
<dbReference type="SUPFAM" id="SSF57850">
    <property type="entry name" value="RING/U-box"/>
    <property type="match status" value="1"/>
</dbReference>
<sequence length="187" mass="22607">MEYINFQEDILSEISKEYKKDDNNLELKFQELYQKKKNDYDSLNFLQKYSKKNEYIDFKQRIWDVHHQNIPMSQNESFFQDDDIIISYLNQNIKCPLTMRYLEEPMKSRVCGHYFSKHAILEILKCNNGKCICPIVGCNKIIDNSILIPDKIMERRVNITKELEGDFEESEKTKKESTYLQLWFFRK</sequence>
<dbReference type="GO" id="GO:0061665">
    <property type="term" value="F:SUMO ligase activity"/>
    <property type="evidence" value="ECO:0007669"/>
    <property type="project" value="TreeGrafter"/>
</dbReference>
<keyword evidence="6 10" id="KW-0863">Zinc-finger</keyword>
<dbReference type="GO" id="GO:0000724">
    <property type="term" value="P:double-strand break repair via homologous recombination"/>
    <property type="evidence" value="ECO:0007669"/>
    <property type="project" value="InterPro"/>
</dbReference>
<protein>
    <recommendedName>
        <fullName evidence="11">SP-RING-type domain-containing protein</fullName>
    </recommendedName>
</protein>
<evidence type="ECO:0000256" key="2">
    <source>
        <dbReference type="ARBA" id="ARBA00004718"/>
    </source>
</evidence>
<dbReference type="AlphaFoldDB" id="L0PDH5"/>
<dbReference type="FunCoup" id="L0PDH5">
    <property type="interactions" value="121"/>
</dbReference>
<keyword evidence="9" id="KW-0539">Nucleus</keyword>
<comment type="similarity">
    <text evidence="3">Belongs to the NSE2 family.</text>
</comment>
<name>L0PDH5_PNEJI</name>
<dbReference type="InterPro" id="IPR013083">
    <property type="entry name" value="Znf_RING/FYVE/PHD"/>
</dbReference>
<dbReference type="GO" id="GO:0016925">
    <property type="term" value="P:protein sumoylation"/>
    <property type="evidence" value="ECO:0007669"/>
    <property type="project" value="UniProtKB-UniPathway"/>
</dbReference>
<dbReference type="InParanoid" id="L0PDH5"/>
<evidence type="ECO:0000259" key="11">
    <source>
        <dbReference type="PROSITE" id="PS51044"/>
    </source>
</evidence>
<evidence type="ECO:0000256" key="6">
    <source>
        <dbReference type="ARBA" id="ARBA00022771"/>
    </source>
</evidence>
<gene>
    <name evidence="12" type="ORF">PNEJI1_002627</name>
</gene>
<dbReference type="Gene3D" id="3.30.40.10">
    <property type="entry name" value="Zinc/RING finger domain, C3HC4 (zinc finger)"/>
    <property type="match status" value="1"/>
</dbReference>
<comment type="subcellular location">
    <subcellularLocation>
        <location evidence="1">Nucleus</location>
    </subcellularLocation>
</comment>
<evidence type="ECO:0000256" key="4">
    <source>
        <dbReference type="ARBA" id="ARBA00022679"/>
    </source>
</evidence>
<comment type="caution">
    <text evidence="12">The sequence shown here is derived from an EMBL/GenBank/DDBJ whole genome shotgun (WGS) entry which is preliminary data.</text>
</comment>
<dbReference type="Proteomes" id="UP000010422">
    <property type="component" value="Unassembled WGS sequence"/>
</dbReference>
<dbReference type="PANTHER" id="PTHR21330:SF1">
    <property type="entry name" value="E3 SUMO-PROTEIN LIGASE NSE2"/>
    <property type="match status" value="1"/>
</dbReference>
<accession>L0PDH5</accession>
<dbReference type="STRING" id="1209962.L0PDH5"/>
<dbReference type="InterPro" id="IPR004181">
    <property type="entry name" value="Znf_MIZ"/>
</dbReference>
<dbReference type="EMBL" id="CAKM01000206">
    <property type="protein sequence ID" value="CCJ29695.1"/>
    <property type="molecule type" value="Genomic_DNA"/>
</dbReference>